<organism evidence="4 5">
    <name type="scientific">Roseofilum reptotaenium AO1-A</name>
    <dbReference type="NCBI Taxonomy" id="1925591"/>
    <lineage>
        <taxon>Bacteria</taxon>
        <taxon>Bacillati</taxon>
        <taxon>Cyanobacteriota</taxon>
        <taxon>Cyanophyceae</taxon>
        <taxon>Desertifilales</taxon>
        <taxon>Desertifilaceae</taxon>
        <taxon>Roseofilum</taxon>
    </lineage>
</organism>
<sequence length="215" mass="24156">MEDRQRLEEMVDRAIENNTPYAWFETLYESANQEEGKIPWAKLQPHPLLASWLQKYPREETGKTALVVGCGLGDDAEALAAQGFTVTAFDVSETAIAWCKQRFPQSKVTYQVADLFAPPENWHQGFDRVIETYTIQALPLALREQTMEAIANLVAPDGTLLIITQIRATEAEPDGPPWPLSLSELVHFQNIGLQEIQRESLGEENSALVAIEYRA</sequence>
<protein>
    <submittedName>
        <fullName evidence="4">Thiopurine S-methyltransferase</fullName>
    </submittedName>
</protein>
<dbReference type="PANTHER" id="PTHR10259:SF11">
    <property type="entry name" value="THIOPURINE S-METHYLTRANSFERASE"/>
    <property type="match status" value="1"/>
</dbReference>
<reference evidence="4" key="1">
    <citation type="submission" date="2016-10" db="EMBL/GenBank/DDBJ databases">
        <title>CRISPR-Cas defence system in Roseofilum reptotaenium: evidence of a bacteriophage-cyanobacterium arms race in the coral black band disease.</title>
        <authorList>
            <person name="Buerger P."/>
            <person name="Wood-Charlson E.M."/>
            <person name="Weynberg K.D."/>
            <person name="Willis B."/>
            <person name="Van Oppen M.J."/>
        </authorList>
    </citation>
    <scope>NUCLEOTIDE SEQUENCE [LARGE SCALE GENOMIC DNA]</scope>
    <source>
        <strain evidence="4">AO1-A</strain>
    </source>
</reference>
<evidence type="ECO:0000313" key="4">
    <source>
        <dbReference type="EMBL" id="OJJ15113.1"/>
    </source>
</evidence>
<dbReference type="SUPFAM" id="SSF53335">
    <property type="entry name" value="S-adenosyl-L-methionine-dependent methyltransferases"/>
    <property type="match status" value="1"/>
</dbReference>
<dbReference type="Pfam" id="PF05724">
    <property type="entry name" value="TPMT"/>
    <property type="match status" value="1"/>
</dbReference>
<dbReference type="CDD" id="cd02440">
    <property type="entry name" value="AdoMet_MTases"/>
    <property type="match status" value="1"/>
</dbReference>
<dbReference type="InterPro" id="IPR008854">
    <property type="entry name" value="TPMT"/>
</dbReference>
<name>A0A1L9QJT0_9CYAN</name>
<keyword evidence="1" id="KW-0489">Methyltransferase</keyword>
<evidence type="ECO:0000313" key="5">
    <source>
        <dbReference type="Proteomes" id="UP000183940"/>
    </source>
</evidence>
<dbReference type="Gene3D" id="3.40.50.150">
    <property type="entry name" value="Vaccinia Virus protein VP39"/>
    <property type="match status" value="1"/>
</dbReference>
<dbReference type="InterPro" id="IPR029063">
    <property type="entry name" value="SAM-dependent_MTases_sf"/>
</dbReference>
<dbReference type="PROSITE" id="PS51585">
    <property type="entry name" value="SAM_MT_TPMT"/>
    <property type="match status" value="1"/>
</dbReference>
<dbReference type="Proteomes" id="UP000183940">
    <property type="component" value="Unassembled WGS sequence"/>
</dbReference>
<dbReference type="PANTHER" id="PTHR10259">
    <property type="entry name" value="THIOPURINE S-METHYLTRANSFERASE"/>
    <property type="match status" value="1"/>
</dbReference>
<dbReference type="STRING" id="1925591.BI308_24575"/>
<dbReference type="GO" id="GO:0008119">
    <property type="term" value="F:thiopurine S-methyltransferase activity"/>
    <property type="evidence" value="ECO:0007669"/>
    <property type="project" value="TreeGrafter"/>
</dbReference>
<gene>
    <name evidence="4" type="ORF">BI308_24575</name>
</gene>
<proteinExistence type="predicted"/>
<evidence type="ECO:0000256" key="2">
    <source>
        <dbReference type="ARBA" id="ARBA00022679"/>
    </source>
</evidence>
<accession>A0A1L9QJT0</accession>
<keyword evidence="3" id="KW-0949">S-adenosyl-L-methionine</keyword>
<keyword evidence="5" id="KW-1185">Reference proteome</keyword>
<evidence type="ECO:0000256" key="3">
    <source>
        <dbReference type="ARBA" id="ARBA00022691"/>
    </source>
</evidence>
<dbReference type="GO" id="GO:0032259">
    <property type="term" value="P:methylation"/>
    <property type="evidence" value="ECO:0007669"/>
    <property type="project" value="UniProtKB-KW"/>
</dbReference>
<comment type="caution">
    <text evidence="4">The sequence shown here is derived from an EMBL/GenBank/DDBJ whole genome shotgun (WGS) entry which is preliminary data.</text>
</comment>
<keyword evidence="2" id="KW-0808">Transferase</keyword>
<dbReference type="EMBL" id="MLAW01000073">
    <property type="protein sequence ID" value="OJJ15113.1"/>
    <property type="molecule type" value="Genomic_DNA"/>
</dbReference>
<evidence type="ECO:0000256" key="1">
    <source>
        <dbReference type="ARBA" id="ARBA00022603"/>
    </source>
</evidence>
<dbReference type="AlphaFoldDB" id="A0A1L9QJT0"/>